<dbReference type="Gene3D" id="3.80.10.10">
    <property type="entry name" value="Ribonuclease Inhibitor"/>
    <property type="match status" value="1"/>
</dbReference>
<comment type="caution">
    <text evidence="1">The sequence shown here is derived from an EMBL/GenBank/DDBJ whole genome shotgun (WGS) entry which is preliminary data.</text>
</comment>
<gene>
    <name evidence="1" type="ORF">BCR35DRAFT_332638</name>
</gene>
<name>A0A1Y2F2R4_9BASI</name>
<dbReference type="InterPro" id="IPR032675">
    <property type="entry name" value="LRR_dom_sf"/>
</dbReference>
<dbReference type="EMBL" id="MCGR01000032">
    <property type="protein sequence ID" value="ORY77255.1"/>
    <property type="molecule type" value="Genomic_DNA"/>
</dbReference>
<protein>
    <submittedName>
        <fullName evidence="1">Uncharacterized protein</fullName>
    </submittedName>
</protein>
<evidence type="ECO:0000313" key="1">
    <source>
        <dbReference type="EMBL" id="ORY77255.1"/>
    </source>
</evidence>
<organism evidence="1 2">
    <name type="scientific">Leucosporidium creatinivorum</name>
    <dbReference type="NCBI Taxonomy" id="106004"/>
    <lineage>
        <taxon>Eukaryota</taxon>
        <taxon>Fungi</taxon>
        <taxon>Dikarya</taxon>
        <taxon>Basidiomycota</taxon>
        <taxon>Pucciniomycotina</taxon>
        <taxon>Microbotryomycetes</taxon>
        <taxon>Leucosporidiales</taxon>
        <taxon>Leucosporidium</taxon>
    </lineage>
</organism>
<proteinExistence type="predicted"/>
<accession>A0A1Y2F2R4</accession>
<dbReference type="AlphaFoldDB" id="A0A1Y2F2R4"/>
<evidence type="ECO:0000313" key="2">
    <source>
        <dbReference type="Proteomes" id="UP000193467"/>
    </source>
</evidence>
<reference evidence="1 2" key="1">
    <citation type="submission" date="2016-07" db="EMBL/GenBank/DDBJ databases">
        <title>Pervasive Adenine N6-methylation of Active Genes in Fungi.</title>
        <authorList>
            <consortium name="DOE Joint Genome Institute"/>
            <person name="Mondo S.J."/>
            <person name="Dannebaum R.O."/>
            <person name="Kuo R.C."/>
            <person name="Labutti K."/>
            <person name="Haridas S."/>
            <person name="Kuo A."/>
            <person name="Salamov A."/>
            <person name="Ahrendt S.R."/>
            <person name="Lipzen A."/>
            <person name="Sullivan W."/>
            <person name="Andreopoulos W.B."/>
            <person name="Clum A."/>
            <person name="Lindquist E."/>
            <person name="Daum C."/>
            <person name="Ramamoorthy G.K."/>
            <person name="Gryganskyi A."/>
            <person name="Culley D."/>
            <person name="Magnuson J.K."/>
            <person name="James T.Y."/>
            <person name="O'Malley M.A."/>
            <person name="Stajich J.E."/>
            <person name="Spatafora J.W."/>
            <person name="Visel A."/>
            <person name="Grigoriev I.V."/>
        </authorList>
    </citation>
    <scope>NUCLEOTIDE SEQUENCE [LARGE SCALE GENOMIC DNA]</scope>
    <source>
        <strain evidence="1 2">62-1032</strain>
    </source>
</reference>
<dbReference type="Proteomes" id="UP000193467">
    <property type="component" value="Unassembled WGS sequence"/>
</dbReference>
<dbReference type="SUPFAM" id="SSF52058">
    <property type="entry name" value="L domain-like"/>
    <property type="match status" value="1"/>
</dbReference>
<sequence length="242" mass="26243">MPPSAFAKMLHLVKLKPKKSSSRLSAEKQRAEFHGTPSLPTELILAIFALAASSPATRLFILSLLSLLCSHLWAIPLLYSSPTLSTPHQLDLFRRTIKRNAQLAGEVHSLKGLKEVEIANCIVFDLDDFGGAEGITHLALTNTLISPRATSFPSTSLLPSLHTLTLFSSQFSPLSASSFLSSTNLPSLRSLALYGCILISDPYTLRKLGPYEWEREGSRELLGGLEELKVGEMGASLGGRGK</sequence>
<keyword evidence="2" id="KW-1185">Reference proteome</keyword>
<dbReference type="InParanoid" id="A0A1Y2F2R4"/>